<reference evidence="1" key="1">
    <citation type="journal article" date="2014" name="Genome Biol. Evol.">
        <title>Pangenome evidence for extensive interdomain horizontal transfer affecting lineage core and shell genes in uncultured planktonic thaumarchaeota and euryarchaeota.</title>
        <authorList>
            <person name="Deschamps P."/>
            <person name="Zivanovic Y."/>
            <person name="Moreira D."/>
            <person name="Rodriguez-Valera F."/>
            <person name="Lopez-Garcia P."/>
        </authorList>
    </citation>
    <scope>NUCLEOTIDE SEQUENCE</scope>
</reference>
<organism evidence="1">
    <name type="scientific">uncultured marine thaumarchaeote KM3_69_B11</name>
    <dbReference type="NCBI Taxonomy" id="1456244"/>
    <lineage>
        <taxon>Archaea</taxon>
        <taxon>Nitrososphaerota</taxon>
        <taxon>environmental samples</taxon>
    </lineage>
</organism>
<name>A0A075HG96_9ARCH</name>
<evidence type="ECO:0000313" key="1">
    <source>
        <dbReference type="EMBL" id="AIF14979.1"/>
    </source>
</evidence>
<protein>
    <submittedName>
        <fullName evidence="1">Uncharacterized protein</fullName>
    </submittedName>
</protein>
<sequence>MEEISPIKEILYNEIKKIPEKKIHQFLQNNEYSSVIKNLLENIIPKISNIDGENEEKLGVLAESISHFMLTEMLIPTQRKIIHNDIEIDIIIPNLNKLKDVSDDAIIINFDKSSNSNEIQKQIEALKTIQKNEENIWIVSNKKLHNVPNIYRTDQHENSFSNLFTDVRDFVTNKKFGKLKIFKS</sequence>
<accession>A0A075HG96</accession>
<dbReference type="EMBL" id="KF901017">
    <property type="protein sequence ID" value="AIF14979.1"/>
    <property type="molecule type" value="Genomic_DNA"/>
</dbReference>
<proteinExistence type="predicted"/>
<dbReference type="AlphaFoldDB" id="A0A075HG96"/>